<proteinExistence type="predicted"/>
<gene>
    <name evidence="1" type="ORF">YQE_05670</name>
</gene>
<sequence>MAAYTFNGNRGCDGIAATKCLGFMVGVDYAGPFLIGRNRGQVLEKCYVSVFVCFATKFIHLELITELTSNSFVLALHRFISRRVRPAKIYSDNGTTFVGANRELCKFLKGNQNQLIESCINEKIEWSFIPLYSPHFGGLWEAGFKSVKHHLKRVLSKIHLMFEELVTILCQIESC</sequence>
<accession>N6TJ25</accession>
<dbReference type="SUPFAM" id="SSF53098">
    <property type="entry name" value="Ribonuclease H-like"/>
    <property type="match status" value="1"/>
</dbReference>
<feature type="non-terminal residue" evidence="1">
    <location>
        <position position="1"/>
    </location>
</feature>
<dbReference type="PROSITE" id="PS50994">
    <property type="entry name" value="INTEGRASE"/>
    <property type="match status" value="1"/>
</dbReference>
<dbReference type="GO" id="GO:0003676">
    <property type="term" value="F:nucleic acid binding"/>
    <property type="evidence" value="ECO:0007669"/>
    <property type="project" value="InterPro"/>
</dbReference>
<reference evidence="1" key="1">
    <citation type="journal article" date="2013" name="Genome Biol.">
        <title>Draft genome of the mountain pine beetle, Dendroctonus ponderosae Hopkins, a major forest pest.</title>
        <authorList>
            <person name="Keeling C.I."/>
            <person name="Yuen M.M."/>
            <person name="Liao N.Y."/>
            <person name="Docking T.R."/>
            <person name="Chan S.K."/>
            <person name="Taylor G.A."/>
            <person name="Palmquist D.L."/>
            <person name="Jackman S.D."/>
            <person name="Nguyen A."/>
            <person name="Li M."/>
            <person name="Henderson H."/>
            <person name="Janes J.K."/>
            <person name="Zhao Y."/>
            <person name="Pandoh P."/>
            <person name="Moore R."/>
            <person name="Sperling F.A."/>
            <person name="Huber D.P."/>
            <person name="Birol I."/>
            <person name="Jones S.J."/>
            <person name="Bohlmann J."/>
        </authorList>
    </citation>
    <scope>NUCLEOTIDE SEQUENCE</scope>
</reference>
<dbReference type="EMBL" id="KB740930">
    <property type="protein sequence ID" value="ENN77843.1"/>
    <property type="molecule type" value="Genomic_DNA"/>
</dbReference>
<dbReference type="Gene3D" id="3.30.420.10">
    <property type="entry name" value="Ribonuclease H-like superfamily/Ribonuclease H"/>
    <property type="match status" value="1"/>
</dbReference>
<dbReference type="InterPro" id="IPR001584">
    <property type="entry name" value="Integrase_cat-core"/>
</dbReference>
<dbReference type="OrthoDB" id="6766792at2759"/>
<organism evidence="1">
    <name type="scientific">Dendroctonus ponderosae</name>
    <name type="common">Mountain pine beetle</name>
    <dbReference type="NCBI Taxonomy" id="77166"/>
    <lineage>
        <taxon>Eukaryota</taxon>
        <taxon>Metazoa</taxon>
        <taxon>Ecdysozoa</taxon>
        <taxon>Arthropoda</taxon>
        <taxon>Hexapoda</taxon>
        <taxon>Insecta</taxon>
        <taxon>Pterygota</taxon>
        <taxon>Neoptera</taxon>
        <taxon>Endopterygota</taxon>
        <taxon>Coleoptera</taxon>
        <taxon>Polyphaga</taxon>
        <taxon>Cucujiformia</taxon>
        <taxon>Curculionidae</taxon>
        <taxon>Scolytinae</taxon>
        <taxon>Dendroctonus</taxon>
    </lineage>
</organism>
<evidence type="ECO:0000313" key="1">
    <source>
        <dbReference type="EMBL" id="ENN77843.1"/>
    </source>
</evidence>
<dbReference type="AlphaFoldDB" id="N6TJ25"/>
<dbReference type="HOGENOM" id="CLU_000526_1_2_1"/>
<protein>
    <submittedName>
        <fullName evidence="1">Uncharacterized protein</fullName>
    </submittedName>
</protein>
<dbReference type="GO" id="GO:0015074">
    <property type="term" value="P:DNA integration"/>
    <property type="evidence" value="ECO:0007669"/>
    <property type="project" value="InterPro"/>
</dbReference>
<dbReference type="InterPro" id="IPR036397">
    <property type="entry name" value="RNaseH_sf"/>
</dbReference>
<dbReference type="InterPro" id="IPR012337">
    <property type="entry name" value="RNaseH-like_sf"/>
</dbReference>
<name>N6TJ25_DENPD</name>
<dbReference type="PANTHER" id="PTHR47331">
    <property type="entry name" value="PHD-TYPE DOMAIN-CONTAINING PROTEIN"/>
    <property type="match status" value="1"/>
</dbReference>
<dbReference type="OMA" id="MVQHLYS"/>